<feature type="binding site" evidence="4">
    <location>
        <position position="221"/>
    </location>
    <ligand>
        <name>substrate</name>
    </ligand>
</feature>
<keyword evidence="1 4" id="KW-0521">NADP</keyword>
<dbReference type="Gene3D" id="3.40.50.720">
    <property type="entry name" value="NAD(P)-binding Rossmann-like Domain"/>
    <property type="match status" value="1"/>
</dbReference>
<comment type="caution">
    <text evidence="4">Lacks conserved residue(s) required for the propagation of feature annotation.</text>
</comment>
<feature type="binding site" evidence="4">
    <location>
        <position position="186"/>
    </location>
    <ligand>
        <name>substrate</name>
    </ligand>
</feature>
<accession>A0A0R3E5D8</accession>
<dbReference type="NCBIfam" id="TIGR02197">
    <property type="entry name" value="heptose_epim"/>
    <property type="match status" value="1"/>
</dbReference>
<dbReference type="RefSeq" id="WP_057741188.1">
    <property type="nucleotide sequence ID" value="NZ_LJYG01000014.1"/>
</dbReference>
<comment type="caution">
    <text evidence="6">The sequence shown here is derived from an EMBL/GenBank/DDBJ whole genome shotgun (WGS) entry which is preliminary data.</text>
</comment>
<dbReference type="EMBL" id="LJYG01000014">
    <property type="protein sequence ID" value="KRQ17385.1"/>
    <property type="molecule type" value="Genomic_DNA"/>
</dbReference>
<comment type="similarity">
    <text evidence="4">Belongs to the NAD(P)-dependent epimerase/dehydratase family. HldD subfamily.</text>
</comment>
<name>A0A0R3E5D8_9BRAD</name>
<gene>
    <name evidence="4" type="primary">hldD</name>
    <name evidence="6" type="ORF">AOQ71_02300</name>
</gene>
<dbReference type="GO" id="GO:0008712">
    <property type="term" value="F:ADP-glyceromanno-heptose 6-epimerase activity"/>
    <property type="evidence" value="ECO:0007669"/>
    <property type="project" value="UniProtKB-UniRule"/>
</dbReference>
<feature type="binding site" evidence="4">
    <location>
        <position position="193"/>
    </location>
    <ligand>
        <name>substrate</name>
    </ligand>
</feature>
<comment type="pathway">
    <text evidence="4">Nucleotide-sugar biosynthesis; ADP-L-glycero-beta-D-manno-heptose biosynthesis; ADP-L-glycero-beta-D-manno-heptose from D-glycero-beta-D-manno-heptose 7-phosphate: step 4/4.</text>
</comment>
<dbReference type="GO" id="GO:0005975">
    <property type="term" value="P:carbohydrate metabolic process"/>
    <property type="evidence" value="ECO:0007669"/>
    <property type="project" value="UniProtKB-UniRule"/>
</dbReference>
<dbReference type="HAMAP" id="MF_01601">
    <property type="entry name" value="Heptose_epimerase"/>
    <property type="match status" value="1"/>
</dbReference>
<feature type="binding site" evidence="4">
    <location>
        <position position="176"/>
    </location>
    <ligand>
        <name>NADP(+)</name>
        <dbReference type="ChEBI" id="CHEBI:58349"/>
    </ligand>
</feature>
<reference evidence="6 7" key="1">
    <citation type="submission" date="2015-09" db="EMBL/GenBank/DDBJ databases">
        <title>Draft Genome Sequence of Bradyrhizobium manausense Strain BR 3351T, a Novel Symbiotic Nitrogen-Fixing Alphaproteobacterium Isolated from Brazilian Amazon Rain Forest.</title>
        <authorList>
            <person name="De Araujo J.L."/>
            <person name="Zilli J.E."/>
        </authorList>
    </citation>
    <scope>NUCLEOTIDE SEQUENCE [LARGE SCALE GENOMIC DNA]</scope>
    <source>
        <strain evidence="6 7">BR3351</strain>
    </source>
</reference>
<comment type="catalytic activity">
    <reaction evidence="4">
        <text>ADP-D-glycero-beta-D-manno-heptose = ADP-L-glycero-beta-D-manno-heptose</text>
        <dbReference type="Rhea" id="RHEA:17577"/>
        <dbReference type="ChEBI" id="CHEBI:59967"/>
        <dbReference type="ChEBI" id="CHEBI:61506"/>
        <dbReference type="EC" id="5.1.3.20"/>
    </reaction>
</comment>
<dbReference type="EC" id="5.1.3.20" evidence="4"/>
<evidence type="ECO:0000313" key="7">
    <source>
        <dbReference type="Proteomes" id="UP000051936"/>
    </source>
</evidence>
<dbReference type="InterPro" id="IPR011912">
    <property type="entry name" value="Heptose_epim"/>
</dbReference>
<feature type="binding site" evidence="4">
    <location>
        <position position="147"/>
    </location>
    <ligand>
        <name>NADP(+)</name>
        <dbReference type="ChEBI" id="CHEBI:58349"/>
    </ligand>
</feature>
<comment type="subunit">
    <text evidence="4">Homopentamer.</text>
</comment>
<evidence type="ECO:0000256" key="1">
    <source>
        <dbReference type="ARBA" id="ARBA00022857"/>
    </source>
</evidence>
<evidence type="ECO:0000256" key="2">
    <source>
        <dbReference type="ARBA" id="ARBA00023235"/>
    </source>
</evidence>
<comment type="domain">
    <text evidence="4">Contains a large N-terminal NADP-binding domain, and a smaller C-terminal substrate-binding domain.</text>
</comment>
<feature type="active site" description="Proton acceptor" evidence="4">
    <location>
        <position position="184"/>
    </location>
</feature>
<organism evidence="6 7">
    <name type="scientific">Bradyrhizobium manausense</name>
    <dbReference type="NCBI Taxonomy" id="989370"/>
    <lineage>
        <taxon>Bacteria</taxon>
        <taxon>Pseudomonadati</taxon>
        <taxon>Pseudomonadota</taxon>
        <taxon>Alphaproteobacteria</taxon>
        <taxon>Hyphomicrobiales</taxon>
        <taxon>Nitrobacteraceae</taxon>
        <taxon>Bradyrhizobium</taxon>
    </lineage>
</organism>
<dbReference type="Gene3D" id="3.90.25.10">
    <property type="entry name" value="UDP-galactose 4-epimerase, domain 1"/>
    <property type="match status" value="1"/>
</dbReference>
<comment type="function">
    <text evidence="4">Catalyzes the interconversion between ADP-D-glycero-beta-D-manno-heptose and ADP-L-glycero-beta-D-manno-heptose via an epimerization at carbon 6 of the heptose.</text>
</comment>
<evidence type="ECO:0000256" key="3">
    <source>
        <dbReference type="ARBA" id="ARBA00023277"/>
    </source>
</evidence>
<proteinExistence type="inferred from homology"/>
<feature type="binding site" evidence="4">
    <location>
        <begin position="10"/>
        <end position="11"/>
    </location>
    <ligand>
        <name>NADP(+)</name>
        <dbReference type="ChEBI" id="CHEBI:58349"/>
    </ligand>
</feature>
<dbReference type="SUPFAM" id="SSF51735">
    <property type="entry name" value="NAD(P)-binding Rossmann-fold domains"/>
    <property type="match status" value="1"/>
</dbReference>
<dbReference type="PANTHER" id="PTHR43103">
    <property type="entry name" value="NUCLEOSIDE-DIPHOSPHATE-SUGAR EPIMERASE"/>
    <property type="match status" value="1"/>
</dbReference>
<dbReference type="GO" id="GO:0097171">
    <property type="term" value="P:ADP-L-glycero-beta-D-manno-heptose biosynthetic process"/>
    <property type="evidence" value="ECO:0007669"/>
    <property type="project" value="UniProtKB-UniPathway"/>
</dbReference>
<feature type="binding site" evidence="4">
    <location>
        <position position="175"/>
    </location>
    <ligand>
        <name>substrate</name>
    </ligand>
</feature>
<dbReference type="UniPathway" id="UPA00356">
    <property type="reaction ID" value="UER00440"/>
</dbReference>
<dbReference type="InterPro" id="IPR036291">
    <property type="entry name" value="NAD(P)-bd_dom_sf"/>
</dbReference>
<evidence type="ECO:0000256" key="4">
    <source>
        <dbReference type="HAMAP-Rule" id="MF_01601"/>
    </source>
</evidence>
<dbReference type="PANTHER" id="PTHR43103:SF3">
    <property type="entry name" value="ADP-L-GLYCERO-D-MANNO-HEPTOSE-6-EPIMERASE"/>
    <property type="match status" value="1"/>
</dbReference>
<dbReference type="Proteomes" id="UP000051936">
    <property type="component" value="Unassembled WGS sequence"/>
</dbReference>
<keyword evidence="3 4" id="KW-0119">Carbohydrate metabolism</keyword>
<feature type="binding site" evidence="4">
    <location>
        <begin position="207"/>
        <end position="210"/>
    </location>
    <ligand>
        <name>substrate</name>
    </ligand>
</feature>
<keyword evidence="7" id="KW-1185">Reference proteome</keyword>
<feature type="binding site" evidence="4">
    <location>
        <begin position="31"/>
        <end position="32"/>
    </location>
    <ligand>
        <name>NADP(+)</name>
        <dbReference type="ChEBI" id="CHEBI:58349"/>
    </ligand>
</feature>
<keyword evidence="2 4" id="KW-0413">Isomerase</keyword>
<dbReference type="STRING" id="989370.AOQ71_02300"/>
<sequence length="328" mass="36755">MIVVTGAAGFIGSNIVADLELSGKGPIAVCDWFGSGDKWLNLAKRSIAAFVAPEGLIDFLNANASSIRAVIHMGAISATTEKDVDRLIELNINFSVNLWDWCATANVPFIYASSAATYGDRESDFDDRDDMGFLSELRPLNGYGWSKKVVDQIFSARVAEGKPKPPQWVGFKFFNVYGPNEYHKDGMRSVISKLFDTISTGQGIKLFRSHRPDVRDGEQLRDFVYVKDCSRVVCWTLDNPALNGIFNLGTGKARSFLDLATLVRTRLNKDASIEFIDMPESIRAKYQYFTQADMTKLRSTGMSFEFTSLEGGIEDYLEKYLLQDDRYR</sequence>
<feature type="binding site" evidence="4">
    <location>
        <position position="184"/>
    </location>
    <ligand>
        <name>NADP(+)</name>
        <dbReference type="ChEBI" id="CHEBI:58349"/>
    </ligand>
</feature>
<feature type="binding site" evidence="4">
    <location>
        <position position="38"/>
    </location>
    <ligand>
        <name>NADP(+)</name>
        <dbReference type="ChEBI" id="CHEBI:58349"/>
    </ligand>
</feature>
<dbReference type="Pfam" id="PF01370">
    <property type="entry name" value="Epimerase"/>
    <property type="match status" value="1"/>
</dbReference>
<feature type="active site" description="Proton acceptor" evidence="4">
    <location>
        <position position="143"/>
    </location>
</feature>
<feature type="domain" description="NAD-dependent epimerase/dehydratase" evidence="5">
    <location>
        <begin position="2"/>
        <end position="249"/>
    </location>
</feature>
<dbReference type="AlphaFoldDB" id="A0A0R3E5D8"/>
<dbReference type="GO" id="GO:0050661">
    <property type="term" value="F:NADP binding"/>
    <property type="evidence" value="ECO:0007669"/>
    <property type="project" value="InterPro"/>
</dbReference>
<dbReference type="OrthoDB" id="9801785at2"/>
<evidence type="ECO:0000313" key="6">
    <source>
        <dbReference type="EMBL" id="KRQ17385.1"/>
    </source>
</evidence>
<feature type="binding site" evidence="4">
    <location>
        <begin position="73"/>
        <end position="77"/>
    </location>
    <ligand>
        <name>NADP(+)</name>
        <dbReference type="ChEBI" id="CHEBI:58349"/>
    </ligand>
</feature>
<feature type="binding site" evidence="4">
    <location>
        <position position="286"/>
    </location>
    <ligand>
        <name>substrate</name>
    </ligand>
</feature>
<evidence type="ECO:0000259" key="5">
    <source>
        <dbReference type="Pfam" id="PF01370"/>
    </source>
</evidence>
<dbReference type="InterPro" id="IPR001509">
    <property type="entry name" value="Epimerase_deHydtase"/>
</dbReference>
<comment type="cofactor">
    <cofactor evidence="4">
        <name>NADP(+)</name>
        <dbReference type="ChEBI" id="CHEBI:58349"/>
    </cofactor>
    <text evidence="4">Binds 1 NADP(+) per subunit.</text>
</comment>
<protein>
    <recommendedName>
        <fullName evidence="4">ADP-L-glycero-D-manno-heptose-6-epimerase</fullName>
        <ecNumber evidence="4">5.1.3.20</ecNumber>
    </recommendedName>
    <alternativeName>
        <fullName evidence="4">ADP-L-glycero-beta-D-manno-heptose-6-epimerase</fullName>
        <shortName evidence="4">ADP-glyceromanno-heptose 6-epimerase</shortName>
        <shortName evidence="4">ADP-hep 6-epimerase</shortName>
        <shortName evidence="4">AGME</shortName>
    </alternativeName>
</protein>